<dbReference type="Pfam" id="PF01595">
    <property type="entry name" value="CNNM"/>
    <property type="match status" value="1"/>
</dbReference>
<evidence type="ECO:0000256" key="4">
    <source>
        <dbReference type="ARBA" id="ARBA00022692"/>
    </source>
</evidence>
<dbReference type="InterPro" id="IPR044751">
    <property type="entry name" value="Ion_transp-like_CBS"/>
</dbReference>
<dbReference type="AlphaFoldDB" id="A0A6N7Z3C3"/>
<feature type="transmembrane region" description="Helical" evidence="12">
    <location>
        <begin position="124"/>
        <end position="147"/>
    </location>
</feature>
<dbReference type="PANTHER" id="PTHR22777">
    <property type="entry name" value="HEMOLYSIN-RELATED"/>
    <property type="match status" value="1"/>
</dbReference>
<dbReference type="PROSITE" id="PS51846">
    <property type="entry name" value="CNNM"/>
    <property type="match status" value="1"/>
</dbReference>
<dbReference type="Gene3D" id="3.30.465.10">
    <property type="match status" value="1"/>
</dbReference>
<evidence type="ECO:0000313" key="16">
    <source>
        <dbReference type="Proteomes" id="UP000440096"/>
    </source>
</evidence>
<evidence type="ECO:0000313" key="15">
    <source>
        <dbReference type="EMBL" id="MTD54514.1"/>
    </source>
</evidence>
<dbReference type="GO" id="GO:0050660">
    <property type="term" value="F:flavin adenine dinucleotide binding"/>
    <property type="evidence" value="ECO:0007669"/>
    <property type="project" value="InterPro"/>
</dbReference>
<dbReference type="CDD" id="cd04590">
    <property type="entry name" value="CBS_pair_CorC_HlyC_assoc"/>
    <property type="match status" value="1"/>
</dbReference>
<evidence type="ECO:0000256" key="5">
    <source>
        <dbReference type="ARBA" id="ARBA00022737"/>
    </source>
</evidence>
<dbReference type="OrthoDB" id="110231at2"/>
<evidence type="ECO:0000256" key="1">
    <source>
        <dbReference type="ARBA" id="ARBA00004651"/>
    </source>
</evidence>
<comment type="similarity">
    <text evidence="2">Belongs to the UPF0053 family.</text>
</comment>
<gene>
    <name evidence="15" type="ORF">GKO32_11075</name>
</gene>
<evidence type="ECO:0000256" key="7">
    <source>
        <dbReference type="ARBA" id="ARBA00023122"/>
    </source>
</evidence>
<dbReference type="RefSeq" id="WP_154756725.1">
    <property type="nucleotide sequence ID" value="NZ_WMBA01000012.1"/>
</dbReference>
<feature type="compositionally biased region" description="Basic and acidic residues" evidence="11">
    <location>
        <begin position="427"/>
        <end position="441"/>
    </location>
</feature>
<dbReference type="Gene3D" id="3.10.580.10">
    <property type="entry name" value="CBS-domain"/>
    <property type="match status" value="1"/>
</dbReference>
<dbReference type="InterPro" id="IPR016169">
    <property type="entry name" value="FAD-bd_PCMH_sub2"/>
</dbReference>
<evidence type="ECO:0000259" key="13">
    <source>
        <dbReference type="PROSITE" id="PS51371"/>
    </source>
</evidence>
<keyword evidence="4 10" id="KW-0812">Transmembrane</keyword>
<dbReference type="FunFam" id="3.10.580.10:FF:000002">
    <property type="entry name" value="Magnesium/cobalt efflux protein CorC"/>
    <property type="match status" value="1"/>
</dbReference>
<feature type="transmembrane region" description="Helical" evidence="12">
    <location>
        <begin position="63"/>
        <end position="85"/>
    </location>
</feature>
<name>A0A6N7Z3C3_9PSEU</name>
<protein>
    <submittedName>
        <fullName evidence="15">DUF21 domain-containing protein</fullName>
    </submittedName>
</protein>
<evidence type="ECO:0000256" key="11">
    <source>
        <dbReference type="SAM" id="MobiDB-lite"/>
    </source>
</evidence>
<dbReference type="InterPro" id="IPR000644">
    <property type="entry name" value="CBS_dom"/>
</dbReference>
<dbReference type="InterPro" id="IPR036318">
    <property type="entry name" value="FAD-bd_PCMH-like_sf"/>
</dbReference>
<dbReference type="SMART" id="SM01091">
    <property type="entry name" value="CorC_HlyC"/>
    <property type="match status" value="1"/>
</dbReference>
<feature type="domain" description="CBS" evidence="13">
    <location>
        <begin position="206"/>
        <end position="268"/>
    </location>
</feature>
<evidence type="ECO:0000256" key="8">
    <source>
        <dbReference type="ARBA" id="ARBA00023136"/>
    </source>
</evidence>
<dbReference type="PROSITE" id="PS51371">
    <property type="entry name" value="CBS"/>
    <property type="match status" value="2"/>
</dbReference>
<keyword evidence="16" id="KW-1185">Reference proteome</keyword>
<feature type="region of interest" description="Disordered" evidence="11">
    <location>
        <begin position="422"/>
        <end position="441"/>
    </location>
</feature>
<dbReference type="SMART" id="SM00116">
    <property type="entry name" value="CBS"/>
    <property type="match status" value="2"/>
</dbReference>
<reference evidence="15 16" key="1">
    <citation type="submission" date="2019-11" db="EMBL/GenBank/DDBJ databases">
        <title>Draft genome of Amycolatopsis RM579.</title>
        <authorList>
            <person name="Duangmal K."/>
            <person name="Mingma R."/>
        </authorList>
    </citation>
    <scope>NUCLEOTIDE SEQUENCE [LARGE SCALE GENOMIC DNA]</scope>
    <source>
        <strain evidence="15 16">RM579</strain>
    </source>
</reference>
<evidence type="ECO:0000256" key="10">
    <source>
        <dbReference type="PROSITE-ProRule" id="PRU01193"/>
    </source>
</evidence>
<dbReference type="PANTHER" id="PTHR22777:SF32">
    <property type="entry name" value="UPF0053 INNER MEMBRANE PROTEIN YFJD"/>
    <property type="match status" value="1"/>
</dbReference>
<feature type="domain" description="CNNM transmembrane" evidence="14">
    <location>
        <begin position="1"/>
        <end position="187"/>
    </location>
</feature>
<dbReference type="Proteomes" id="UP000440096">
    <property type="component" value="Unassembled WGS sequence"/>
</dbReference>
<dbReference type="InterPro" id="IPR002550">
    <property type="entry name" value="CNNM"/>
</dbReference>
<evidence type="ECO:0000256" key="12">
    <source>
        <dbReference type="SAM" id="Phobius"/>
    </source>
</evidence>
<keyword evidence="3" id="KW-1003">Cell membrane</keyword>
<dbReference type="SUPFAM" id="SSF56176">
    <property type="entry name" value="FAD-binding/transporter-associated domain-like"/>
    <property type="match status" value="1"/>
</dbReference>
<evidence type="ECO:0000259" key="14">
    <source>
        <dbReference type="PROSITE" id="PS51846"/>
    </source>
</evidence>
<evidence type="ECO:0000256" key="3">
    <source>
        <dbReference type="ARBA" id="ARBA00022475"/>
    </source>
</evidence>
<proteinExistence type="inferred from homology"/>
<dbReference type="GO" id="GO:0005886">
    <property type="term" value="C:plasma membrane"/>
    <property type="evidence" value="ECO:0007669"/>
    <property type="project" value="UniProtKB-SubCell"/>
</dbReference>
<dbReference type="EMBL" id="WMBA01000012">
    <property type="protein sequence ID" value="MTD54514.1"/>
    <property type="molecule type" value="Genomic_DNA"/>
</dbReference>
<sequence>MASSASLLVIAVALVLLGGVFAAADAAISTVSPARVDGLIRMGVPGARGLAAVVAERRRHINLLLLLRLGCELTATVLVTVVFLRWISPEWAAVVVAAVVMVVVCYVLIGVGPRTIGRQHPYRVGAAVAGVVRALGTVLGPLSRLLITIGNAITPGQGFREGPFSSEIELRELVDLAQERGVVEPAEREMIHSVFELGDTVAREVMVPRTEIIWIERDKTVRQALALSLRTGFTRVPVIDESVDDIVGVLNLKDLVRAALDDGAAKPVADLMYPAAFVPDSKRLGDLLRDMQRSHNHLAIAVDEYGGTAGLLTIEDILEEIVGEITDESDQEERPPVEHLEGGAVRVSARLGVDDLGELFGIELSDHDVETVGGLLAQRLGRVPLPGAEAEVDGLHLRAEGGKDRRGRMRITTVVVRAAESAAPRRVLRDQDERDGSVEDV</sequence>
<organism evidence="15 16">
    <name type="scientific">Amycolatopsis pithecellobii</name>
    <dbReference type="NCBI Taxonomy" id="664692"/>
    <lineage>
        <taxon>Bacteria</taxon>
        <taxon>Bacillati</taxon>
        <taxon>Actinomycetota</taxon>
        <taxon>Actinomycetes</taxon>
        <taxon>Pseudonocardiales</taxon>
        <taxon>Pseudonocardiaceae</taxon>
        <taxon>Amycolatopsis</taxon>
    </lineage>
</organism>
<keyword evidence="8 10" id="KW-0472">Membrane</keyword>
<feature type="domain" description="CBS" evidence="13">
    <location>
        <begin position="271"/>
        <end position="328"/>
    </location>
</feature>
<evidence type="ECO:0000256" key="2">
    <source>
        <dbReference type="ARBA" id="ARBA00006337"/>
    </source>
</evidence>
<comment type="caution">
    <text evidence="15">The sequence shown here is derived from an EMBL/GenBank/DDBJ whole genome shotgun (WGS) entry which is preliminary data.</text>
</comment>
<accession>A0A6N7Z3C3</accession>
<keyword evidence="7 9" id="KW-0129">CBS domain</keyword>
<evidence type="ECO:0000256" key="6">
    <source>
        <dbReference type="ARBA" id="ARBA00022989"/>
    </source>
</evidence>
<evidence type="ECO:0000256" key="9">
    <source>
        <dbReference type="PROSITE-ProRule" id="PRU00703"/>
    </source>
</evidence>
<dbReference type="InterPro" id="IPR005170">
    <property type="entry name" value="Transptr-assoc_dom"/>
</dbReference>
<comment type="subcellular location">
    <subcellularLocation>
        <location evidence="1">Cell membrane</location>
        <topology evidence="1">Multi-pass membrane protein</topology>
    </subcellularLocation>
</comment>
<feature type="transmembrane region" description="Helical" evidence="12">
    <location>
        <begin position="91"/>
        <end position="112"/>
    </location>
</feature>
<dbReference type="SUPFAM" id="SSF54631">
    <property type="entry name" value="CBS-domain pair"/>
    <property type="match status" value="1"/>
</dbReference>
<keyword evidence="6 10" id="KW-1133">Transmembrane helix</keyword>
<keyword evidence="5" id="KW-0677">Repeat</keyword>
<dbReference type="Pfam" id="PF00571">
    <property type="entry name" value="CBS"/>
    <property type="match status" value="2"/>
</dbReference>
<dbReference type="Pfam" id="PF03471">
    <property type="entry name" value="CorC_HlyC"/>
    <property type="match status" value="1"/>
</dbReference>
<dbReference type="InterPro" id="IPR046342">
    <property type="entry name" value="CBS_dom_sf"/>
</dbReference>